<dbReference type="STRING" id="1560234.SP90_11235"/>
<dbReference type="RefSeq" id="WP_066856037.1">
    <property type="nucleotide sequence ID" value="NZ_JXMS01000019.1"/>
</dbReference>
<evidence type="ECO:0000313" key="2">
    <source>
        <dbReference type="Proteomes" id="UP000091979"/>
    </source>
</evidence>
<sequence length="471" mass="50462">MVKTANITPTQTIHYPEVTVLSENGNNDNKSVCAKKTGVTKFLNATRTGISNKLRLGFRPARKNKTVPAESLRLAMRDTRSYAAQALADEDMQDVITHSKQLLSQSLSALRKGDAALCNGGLMSLCEIGVELIKIDEAGISKKLAQQLVKAGVHALEKHETGTTETARTTLELMRNEAQRSGNTSYADALFRSQLTVTDTHGRKLAESFITDGDTAISQNDLKGLKKVLENIKALVRSAGSKEKTESTIIATHTLEALISSALQQKDEPLANTIALHFTDVIRSAGTQNDCAGLVQATLGINRAAARAASADSPHTEALLRSFNSQITEAAGKLSGGMSEYLTAFPISTEELSTVAEETCSLALAASQNKNKTLAVQHITSLNEIANTLIARGEAKRVLPIATGMAEIGQCAAEKAQLSVLDTITDALAFLTDTCIQKDEKIIGIMIESQQLKFDSAWRVALTRTVAQSPS</sequence>
<dbReference type="EMBL" id="JXMS01000019">
    <property type="protein sequence ID" value="OBQ46689.1"/>
    <property type="molecule type" value="Genomic_DNA"/>
</dbReference>
<name>A0A1B7XBD7_9BACT</name>
<dbReference type="AlphaFoldDB" id="A0A1B7XBD7"/>
<reference evidence="1 2" key="1">
    <citation type="submission" date="2015-01" db="EMBL/GenBank/DDBJ databases">
        <title>Desulfovibrio sp. JC271 draft genome sequence.</title>
        <authorList>
            <person name="Shivani Y."/>
            <person name="Subhash Y."/>
            <person name="Sasikala C."/>
            <person name="Ramana C.V."/>
        </authorList>
    </citation>
    <scope>NUCLEOTIDE SEQUENCE [LARGE SCALE GENOMIC DNA]</scope>
    <source>
        <strain evidence="1 2">JC271</strain>
    </source>
</reference>
<organism evidence="1 2">
    <name type="scientific">Halodesulfovibrio spirochaetisodalis</name>
    <dbReference type="NCBI Taxonomy" id="1560234"/>
    <lineage>
        <taxon>Bacteria</taxon>
        <taxon>Pseudomonadati</taxon>
        <taxon>Thermodesulfobacteriota</taxon>
        <taxon>Desulfovibrionia</taxon>
        <taxon>Desulfovibrionales</taxon>
        <taxon>Desulfovibrionaceae</taxon>
        <taxon>Halodesulfovibrio</taxon>
    </lineage>
</organism>
<keyword evidence="2" id="KW-1185">Reference proteome</keyword>
<dbReference type="Proteomes" id="UP000091979">
    <property type="component" value="Unassembled WGS sequence"/>
</dbReference>
<evidence type="ECO:0000313" key="1">
    <source>
        <dbReference type="EMBL" id="OBQ46689.1"/>
    </source>
</evidence>
<protein>
    <submittedName>
        <fullName evidence="1">Uncharacterized protein</fullName>
    </submittedName>
</protein>
<gene>
    <name evidence="1" type="ORF">SP90_11235</name>
</gene>
<dbReference type="PATRIC" id="fig|1560234.3.peg.1106"/>
<comment type="caution">
    <text evidence="1">The sequence shown here is derived from an EMBL/GenBank/DDBJ whole genome shotgun (WGS) entry which is preliminary data.</text>
</comment>
<accession>A0A1B7XBD7</accession>
<proteinExistence type="predicted"/>